<reference evidence="2" key="1">
    <citation type="journal article" date="2023" name="Front. Plant Sci.">
        <title>Chromosomal-level genome assembly of Melastoma candidum provides insights into trichome evolution.</title>
        <authorList>
            <person name="Zhong Y."/>
            <person name="Wu W."/>
            <person name="Sun C."/>
            <person name="Zou P."/>
            <person name="Liu Y."/>
            <person name="Dai S."/>
            <person name="Zhou R."/>
        </authorList>
    </citation>
    <scope>NUCLEOTIDE SEQUENCE [LARGE SCALE GENOMIC DNA]</scope>
</reference>
<gene>
    <name evidence="1" type="ORF">MLD38_007735</name>
</gene>
<keyword evidence="2" id="KW-1185">Reference proteome</keyword>
<sequence length="134" mass="15810">MNFLKNKMGKKGERHEARSARPQEEDMLRLPRDRTPMLVDGWILLLERASYMHHLEVEEGICEVMAHMWLSSEIKSLPSQRQGEMRLGEFFMYKIEISQLPYYGSGFRKGYKSVMNCGLNWTLDYIRMSGNFPQ</sequence>
<name>A0ACB9RSK9_9MYRT</name>
<protein>
    <submittedName>
        <fullName evidence="1">Uncharacterized protein</fullName>
    </submittedName>
</protein>
<accession>A0ACB9RSK9</accession>
<dbReference type="Proteomes" id="UP001057402">
    <property type="component" value="Chromosome 3"/>
</dbReference>
<comment type="caution">
    <text evidence="1">The sequence shown here is derived from an EMBL/GenBank/DDBJ whole genome shotgun (WGS) entry which is preliminary data.</text>
</comment>
<evidence type="ECO:0000313" key="1">
    <source>
        <dbReference type="EMBL" id="KAI4381680.1"/>
    </source>
</evidence>
<evidence type="ECO:0000313" key="2">
    <source>
        <dbReference type="Proteomes" id="UP001057402"/>
    </source>
</evidence>
<dbReference type="EMBL" id="CM042882">
    <property type="protein sequence ID" value="KAI4381680.1"/>
    <property type="molecule type" value="Genomic_DNA"/>
</dbReference>
<organism evidence="1 2">
    <name type="scientific">Melastoma candidum</name>
    <dbReference type="NCBI Taxonomy" id="119954"/>
    <lineage>
        <taxon>Eukaryota</taxon>
        <taxon>Viridiplantae</taxon>
        <taxon>Streptophyta</taxon>
        <taxon>Embryophyta</taxon>
        <taxon>Tracheophyta</taxon>
        <taxon>Spermatophyta</taxon>
        <taxon>Magnoliopsida</taxon>
        <taxon>eudicotyledons</taxon>
        <taxon>Gunneridae</taxon>
        <taxon>Pentapetalae</taxon>
        <taxon>rosids</taxon>
        <taxon>malvids</taxon>
        <taxon>Myrtales</taxon>
        <taxon>Melastomataceae</taxon>
        <taxon>Melastomatoideae</taxon>
        <taxon>Melastomateae</taxon>
        <taxon>Melastoma</taxon>
    </lineage>
</organism>
<proteinExistence type="predicted"/>